<evidence type="ECO:0000259" key="11">
    <source>
        <dbReference type="PROSITE" id="PS50011"/>
    </source>
</evidence>
<evidence type="ECO:0000313" key="12">
    <source>
        <dbReference type="Ensembl" id="ENSCINP00000020105.3"/>
    </source>
</evidence>
<feature type="binding site" evidence="9">
    <location>
        <position position="115"/>
    </location>
    <ligand>
        <name>ATP</name>
        <dbReference type="ChEBI" id="CHEBI:30616"/>
    </ligand>
</feature>
<dbReference type="PANTHER" id="PTHR24346">
    <property type="entry name" value="MAP/MICROTUBULE AFFINITY-REGULATING KINASE"/>
    <property type="match status" value="1"/>
</dbReference>
<feature type="domain" description="Protein kinase" evidence="11">
    <location>
        <begin position="86"/>
        <end position="338"/>
    </location>
</feature>
<dbReference type="GO" id="GO:0035556">
    <property type="term" value="P:intracellular signal transduction"/>
    <property type="evidence" value="ECO:0000318"/>
    <property type="project" value="GO_Central"/>
</dbReference>
<reference evidence="12" key="4">
    <citation type="submission" date="2025-09" db="UniProtKB">
        <authorList>
            <consortium name="Ensembl"/>
        </authorList>
    </citation>
    <scope>IDENTIFICATION</scope>
</reference>
<dbReference type="KEGG" id="cin:100176045"/>
<proteinExistence type="predicted"/>
<evidence type="ECO:0000256" key="1">
    <source>
        <dbReference type="ARBA" id="ARBA00012513"/>
    </source>
</evidence>
<dbReference type="Proteomes" id="UP000008144">
    <property type="component" value="Chromosome 5"/>
</dbReference>
<evidence type="ECO:0000256" key="7">
    <source>
        <dbReference type="ARBA" id="ARBA00047899"/>
    </source>
</evidence>
<dbReference type="Gene3D" id="1.10.510.10">
    <property type="entry name" value="Transferase(Phosphotransferase) domain 1"/>
    <property type="match status" value="1"/>
</dbReference>
<name>F6QMD4_CIOIN</name>
<dbReference type="GeneID" id="100176045"/>
<dbReference type="GO" id="GO:0004674">
    <property type="term" value="F:protein serine/threonine kinase activity"/>
    <property type="evidence" value="ECO:0000318"/>
    <property type="project" value="GO_Central"/>
</dbReference>
<comment type="catalytic activity">
    <reaction evidence="7">
        <text>L-threonyl-[protein] + ATP = O-phospho-L-threonyl-[protein] + ADP + H(+)</text>
        <dbReference type="Rhea" id="RHEA:46608"/>
        <dbReference type="Rhea" id="RHEA-COMP:11060"/>
        <dbReference type="Rhea" id="RHEA-COMP:11605"/>
        <dbReference type="ChEBI" id="CHEBI:15378"/>
        <dbReference type="ChEBI" id="CHEBI:30013"/>
        <dbReference type="ChEBI" id="CHEBI:30616"/>
        <dbReference type="ChEBI" id="CHEBI:61977"/>
        <dbReference type="ChEBI" id="CHEBI:456216"/>
        <dbReference type="EC" id="2.7.11.1"/>
    </reaction>
</comment>
<comment type="catalytic activity">
    <reaction evidence="8">
        <text>L-seryl-[protein] + ATP = O-phospho-L-seryl-[protein] + ADP + H(+)</text>
        <dbReference type="Rhea" id="RHEA:17989"/>
        <dbReference type="Rhea" id="RHEA-COMP:9863"/>
        <dbReference type="Rhea" id="RHEA-COMP:11604"/>
        <dbReference type="ChEBI" id="CHEBI:15378"/>
        <dbReference type="ChEBI" id="CHEBI:29999"/>
        <dbReference type="ChEBI" id="CHEBI:30616"/>
        <dbReference type="ChEBI" id="CHEBI:83421"/>
        <dbReference type="ChEBI" id="CHEBI:456216"/>
        <dbReference type="EC" id="2.7.11.1"/>
    </reaction>
</comment>
<dbReference type="InterPro" id="IPR011009">
    <property type="entry name" value="Kinase-like_dom_sf"/>
</dbReference>
<dbReference type="PROSITE" id="PS50011">
    <property type="entry name" value="PROTEIN_KINASE_DOM"/>
    <property type="match status" value="1"/>
</dbReference>
<keyword evidence="13" id="KW-1185">Reference proteome</keyword>
<reference evidence="13" key="1">
    <citation type="journal article" date="2002" name="Science">
        <title>The draft genome of Ciona intestinalis: insights into chordate and vertebrate origins.</title>
        <authorList>
            <person name="Dehal P."/>
            <person name="Satou Y."/>
            <person name="Campbell R.K."/>
            <person name="Chapman J."/>
            <person name="Degnan B."/>
            <person name="De Tomaso A."/>
            <person name="Davidson B."/>
            <person name="Di Gregorio A."/>
            <person name="Gelpke M."/>
            <person name="Goodstein D.M."/>
            <person name="Harafuji N."/>
            <person name="Hastings K.E."/>
            <person name="Ho I."/>
            <person name="Hotta K."/>
            <person name="Huang W."/>
            <person name="Kawashima T."/>
            <person name="Lemaire P."/>
            <person name="Martinez D."/>
            <person name="Meinertzhagen I.A."/>
            <person name="Necula S."/>
            <person name="Nonaka M."/>
            <person name="Putnam N."/>
            <person name="Rash S."/>
            <person name="Saiga H."/>
            <person name="Satake M."/>
            <person name="Terry A."/>
            <person name="Yamada L."/>
            <person name="Wang H.G."/>
            <person name="Awazu S."/>
            <person name="Azumi K."/>
            <person name="Boore J."/>
            <person name="Branno M."/>
            <person name="Chin-Bow S."/>
            <person name="DeSantis R."/>
            <person name="Doyle S."/>
            <person name="Francino P."/>
            <person name="Keys D.N."/>
            <person name="Haga S."/>
            <person name="Hayashi H."/>
            <person name="Hino K."/>
            <person name="Imai K.S."/>
            <person name="Inaba K."/>
            <person name="Kano S."/>
            <person name="Kobayashi K."/>
            <person name="Kobayashi M."/>
            <person name="Lee B.I."/>
            <person name="Makabe K.W."/>
            <person name="Manohar C."/>
            <person name="Matassi G."/>
            <person name="Medina M."/>
            <person name="Mochizuki Y."/>
            <person name="Mount S."/>
            <person name="Morishita T."/>
            <person name="Miura S."/>
            <person name="Nakayama A."/>
            <person name="Nishizaka S."/>
            <person name="Nomoto H."/>
            <person name="Ohta F."/>
            <person name="Oishi K."/>
            <person name="Rigoutsos I."/>
            <person name="Sano M."/>
            <person name="Sasaki A."/>
            <person name="Sasakura Y."/>
            <person name="Shoguchi E."/>
            <person name="Shin-i T."/>
            <person name="Spagnuolo A."/>
            <person name="Stainier D."/>
            <person name="Suzuki M.M."/>
            <person name="Tassy O."/>
            <person name="Takatori N."/>
            <person name="Tokuoka M."/>
            <person name="Yagi K."/>
            <person name="Yoshizaki F."/>
            <person name="Wada S."/>
            <person name="Zhang C."/>
            <person name="Hyatt P.D."/>
            <person name="Larimer F."/>
            <person name="Detter C."/>
            <person name="Doggett N."/>
            <person name="Glavina T."/>
            <person name="Hawkins T."/>
            <person name="Richardson P."/>
            <person name="Lucas S."/>
            <person name="Kohara Y."/>
            <person name="Levine M."/>
            <person name="Satoh N."/>
            <person name="Rokhsar D.S."/>
        </authorList>
    </citation>
    <scope>NUCLEOTIDE SEQUENCE [LARGE SCALE GENOMIC DNA]</scope>
</reference>
<dbReference type="SUPFAM" id="SSF56112">
    <property type="entry name" value="Protein kinase-like (PK-like)"/>
    <property type="match status" value="1"/>
</dbReference>
<sequence length="508" mass="57606">MHDTQFTTREESKRKPSIHSGKNAEALVSKCNAGSHHTNYIGTMATHVSADVVKHVTSPYQKLRHSCESSNKNHWEISLGKRIGFYTLRGELGSGNFSRVKAGIHLLTKERVAIKILDKQKMDKKTKLLLSREISNLEALHHPHIIHLYEVIHTEKKLFLVMEYASGGELYTKLSTQGKLSEPDSKIVFSQILSAVQHMHQHNVIHRDLKAENIFYSEKKHIKVGDFGFSTTAKSLGEALNTFCGSPPYAAPELFKEAFYYGESVDIWALGIILYFAVTGLMPFRAETVGKLKKRIISGHFNIPNYLSNECKELIQAILKPVSSERISVSEIKKCAWLTEVEYPAPMNRYRLQPENVVLTTALPQEVHALQMMGKLGINENELKRIKWNNKGDELELSGKQGNPLLSEPSTVSVSLLNEYNAMVGTYRILLMRAHKKFLSRLPVKQELYLCASCQKFNVARADCPEEKVVLHKEDNVMWKIQQNNNNQKPIKPTQNPSTVKSKFCLIL</sequence>
<keyword evidence="4 9" id="KW-0547">Nucleotide-binding</keyword>
<dbReference type="RefSeq" id="XP_002123133.2">
    <property type="nucleotide sequence ID" value="XM_002123097.5"/>
</dbReference>
<dbReference type="InParanoid" id="F6QMD4"/>
<evidence type="ECO:0000256" key="10">
    <source>
        <dbReference type="SAM" id="MobiDB-lite"/>
    </source>
</evidence>
<dbReference type="Ensembl" id="ENSCINT00000020105.3">
    <property type="protein sequence ID" value="ENSCINP00000020105.3"/>
    <property type="gene ID" value="ENSCING00000009985.3"/>
</dbReference>
<dbReference type="Pfam" id="PF00069">
    <property type="entry name" value="Pkinase"/>
    <property type="match status" value="1"/>
</dbReference>
<dbReference type="PROSITE" id="PS00108">
    <property type="entry name" value="PROTEIN_KINASE_ST"/>
    <property type="match status" value="1"/>
</dbReference>
<evidence type="ECO:0000256" key="4">
    <source>
        <dbReference type="ARBA" id="ARBA00022741"/>
    </source>
</evidence>
<gene>
    <name evidence="12" type="primary">LOC100176045</name>
</gene>
<accession>A0A1W2W8G7</accession>
<dbReference type="InterPro" id="IPR008271">
    <property type="entry name" value="Ser/Thr_kinase_AS"/>
</dbReference>
<dbReference type="HOGENOM" id="CLU_000288_63_1_1"/>
<dbReference type="STRING" id="7719.ENSCINP00000020105"/>
<evidence type="ECO:0000256" key="5">
    <source>
        <dbReference type="ARBA" id="ARBA00022777"/>
    </source>
</evidence>
<evidence type="ECO:0000256" key="3">
    <source>
        <dbReference type="ARBA" id="ARBA00022679"/>
    </source>
</evidence>
<keyword evidence="2" id="KW-0723">Serine/threonine-protein kinase</keyword>
<dbReference type="GO" id="GO:0005524">
    <property type="term" value="F:ATP binding"/>
    <property type="evidence" value="ECO:0007669"/>
    <property type="project" value="UniProtKB-UniRule"/>
</dbReference>
<dbReference type="FunFam" id="3.30.200.20:FF:000003">
    <property type="entry name" value="Non-specific serine/threonine protein kinase"/>
    <property type="match status" value="1"/>
</dbReference>
<dbReference type="AlphaFoldDB" id="F6QMD4"/>
<dbReference type="CDD" id="cd14075">
    <property type="entry name" value="STKc_NIM1"/>
    <property type="match status" value="1"/>
</dbReference>
<organism evidence="12 13">
    <name type="scientific">Ciona intestinalis</name>
    <name type="common">Transparent sea squirt</name>
    <name type="synonym">Ascidia intestinalis</name>
    <dbReference type="NCBI Taxonomy" id="7719"/>
    <lineage>
        <taxon>Eukaryota</taxon>
        <taxon>Metazoa</taxon>
        <taxon>Chordata</taxon>
        <taxon>Tunicata</taxon>
        <taxon>Ascidiacea</taxon>
        <taxon>Phlebobranchia</taxon>
        <taxon>Cionidae</taxon>
        <taxon>Ciona</taxon>
    </lineage>
</organism>
<evidence type="ECO:0000256" key="2">
    <source>
        <dbReference type="ARBA" id="ARBA00022527"/>
    </source>
</evidence>
<dbReference type="OrthoDB" id="193931at2759"/>
<dbReference type="EMBL" id="EAAA01002050">
    <property type="status" value="NOT_ANNOTATED_CDS"/>
    <property type="molecule type" value="Genomic_DNA"/>
</dbReference>
<dbReference type="InterPro" id="IPR017441">
    <property type="entry name" value="Protein_kinase_ATP_BS"/>
</dbReference>
<accession>F6QMD4</accession>
<dbReference type="InterPro" id="IPR000719">
    <property type="entry name" value="Prot_kinase_dom"/>
</dbReference>
<dbReference type="SMART" id="SM00220">
    <property type="entry name" value="S_TKc"/>
    <property type="match status" value="1"/>
</dbReference>
<feature type="region of interest" description="Disordered" evidence="10">
    <location>
        <begin position="1"/>
        <end position="22"/>
    </location>
</feature>
<dbReference type="PROSITE" id="PS00107">
    <property type="entry name" value="PROTEIN_KINASE_ATP"/>
    <property type="match status" value="1"/>
</dbReference>
<keyword evidence="6 9" id="KW-0067">ATP-binding</keyword>
<feature type="compositionally biased region" description="Basic and acidic residues" evidence="10">
    <location>
        <begin position="1"/>
        <end position="14"/>
    </location>
</feature>
<keyword evidence="3" id="KW-0808">Transferase</keyword>
<dbReference type="InterPro" id="IPR049571">
    <property type="entry name" value="NIM1K_STKc"/>
</dbReference>
<reference evidence="12" key="3">
    <citation type="submission" date="2025-08" db="UniProtKB">
        <authorList>
            <consortium name="Ensembl"/>
        </authorList>
    </citation>
    <scope>IDENTIFICATION</scope>
</reference>
<evidence type="ECO:0000256" key="9">
    <source>
        <dbReference type="PROSITE-ProRule" id="PRU10141"/>
    </source>
</evidence>
<keyword evidence="5" id="KW-0418">Kinase</keyword>
<evidence type="ECO:0000256" key="6">
    <source>
        <dbReference type="ARBA" id="ARBA00022840"/>
    </source>
</evidence>
<protein>
    <recommendedName>
        <fullName evidence="1">non-specific serine/threonine protein kinase</fullName>
        <ecNumber evidence="1">2.7.11.1</ecNumber>
    </recommendedName>
</protein>
<dbReference type="OMA" id="IMSNEWM"/>
<dbReference type="FunFam" id="1.10.510.10:FF:000571">
    <property type="entry name" value="Maternal embryonic leucine zipper kinase"/>
    <property type="match status" value="1"/>
</dbReference>
<dbReference type="EC" id="2.7.11.1" evidence="1"/>
<evidence type="ECO:0000313" key="13">
    <source>
        <dbReference type="Proteomes" id="UP000008144"/>
    </source>
</evidence>
<dbReference type="PANTHER" id="PTHR24346:SF49">
    <property type="entry name" value="NIM1 SERINE_THREONINE PROTEIN KINASE"/>
    <property type="match status" value="1"/>
</dbReference>
<dbReference type="GeneTree" id="ENSGT00940000160020"/>
<reference evidence="12" key="2">
    <citation type="journal article" date="2008" name="Genome Biol.">
        <title>Improved genome assembly and evidence-based global gene model set for the chordate Ciona intestinalis: new insight into intron and operon populations.</title>
        <authorList>
            <person name="Satou Y."/>
            <person name="Mineta K."/>
            <person name="Ogasawara M."/>
            <person name="Sasakura Y."/>
            <person name="Shoguchi E."/>
            <person name="Ueno K."/>
            <person name="Yamada L."/>
            <person name="Matsumoto J."/>
            <person name="Wasserscheid J."/>
            <person name="Dewar K."/>
            <person name="Wiley G.B."/>
            <person name="Macmil S.L."/>
            <person name="Roe B.A."/>
            <person name="Zeller R.W."/>
            <person name="Hastings K.E."/>
            <person name="Lemaire P."/>
            <person name="Lindquist E."/>
            <person name="Endo T."/>
            <person name="Hotta K."/>
            <person name="Inaba K."/>
        </authorList>
    </citation>
    <scope>NUCLEOTIDE SEQUENCE [LARGE SCALE GENOMIC DNA]</scope>
    <source>
        <strain evidence="12">wild type</strain>
    </source>
</reference>
<dbReference type="FunCoup" id="F6QMD4">
    <property type="interactions" value="14"/>
</dbReference>
<evidence type="ECO:0000256" key="8">
    <source>
        <dbReference type="ARBA" id="ARBA00048679"/>
    </source>
</evidence>